<dbReference type="NCBIfam" id="TIGR03083">
    <property type="entry name" value="maleylpyruvate isomerase family mycothiol-dependent enzyme"/>
    <property type="match status" value="1"/>
</dbReference>
<sequence>MTETIDFGAQTALIAHLAARTRDEQLAAPTPCAEYAVRNLLGHLVGLTAAFRDTAAKELGPSTGTSPGSALPDIAPGWRDELAANLDALATAWHHPAAWEGETQAGGITLPAALAGRVALNELVLHGWDLARATGQPYAPDTASLGVSYALLAPAAEDPARGGMFGPAVPVPDEATLLDRVVALSGRRPDWTPAAG</sequence>
<dbReference type="InterPro" id="IPR017520">
    <property type="entry name" value="CHP03086"/>
</dbReference>
<reference evidence="2 3" key="1">
    <citation type="submission" date="2024-06" db="EMBL/GenBank/DDBJ databases">
        <title>The Natural Products Discovery Center: Release of the First 8490 Sequenced Strains for Exploring Actinobacteria Biosynthetic Diversity.</title>
        <authorList>
            <person name="Kalkreuter E."/>
            <person name="Kautsar S.A."/>
            <person name="Yang D."/>
            <person name="Bader C.D."/>
            <person name="Teijaro C.N."/>
            <person name="Fluegel L."/>
            <person name="Davis C.M."/>
            <person name="Simpson J.R."/>
            <person name="Lauterbach L."/>
            <person name="Steele A.D."/>
            <person name="Gui C."/>
            <person name="Meng S."/>
            <person name="Li G."/>
            <person name="Viehrig K."/>
            <person name="Ye F."/>
            <person name="Su P."/>
            <person name="Kiefer A.F."/>
            <person name="Nichols A."/>
            <person name="Cepeda A.J."/>
            <person name="Yan W."/>
            <person name="Fan B."/>
            <person name="Jiang Y."/>
            <person name="Adhikari A."/>
            <person name="Zheng C.-J."/>
            <person name="Schuster L."/>
            <person name="Cowan T.M."/>
            <person name="Smanski M.J."/>
            <person name="Chevrette M.G."/>
            <person name="De Carvalho L.P.S."/>
            <person name="Shen B."/>
        </authorList>
    </citation>
    <scope>NUCLEOTIDE SEQUENCE [LARGE SCALE GENOMIC DNA]</scope>
    <source>
        <strain evidence="2 3">NPDC033039</strain>
    </source>
</reference>
<accession>A0ABV2Z492</accession>
<dbReference type="NCBIfam" id="TIGR03086">
    <property type="entry name" value="TIGR03086 family metal-binding protein"/>
    <property type="match status" value="1"/>
</dbReference>
<name>A0ABV2Z492_9ACTN</name>
<keyword evidence="3" id="KW-1185">Reference proteome</keyword>
<evidence type="ECO:0000259" key="1">
    <source>
        <dbReference type="Pfam" id="PF11716"/>
    </source>
</evidence>
<dbReference type="InterPro" id="IPR024344">
    <property type="entry name" value="MDMPI_metal-binding"/>
</dbReference>
<organism evidence="2 3">
    <name type="scientific">Streptomyces catenulae</name>
    <dbReference type="NCBI Taxonomy" id="66875"/>
    <lineage>
        <taxon>Bacteria</taxon>
        <taxon>Bacillati</taxon>
        <taxon>Actinomycetota</taxon>
        <taxon>Actinomycetes</taxon>
        <taxon>Kitasatosporales</taxon>
        <taxon>Streptomycetaceae</taxon>
        <taxon>Streptomyces</taxon>
    </lineage>
</organism>
<dbReference type="SUPFAM" id="SSF109854">
    <property type="entry name" value="DinB/YfiT-like putative metalloenzymes"/>
    <property type="match status" value="1"/>
</dbReference>
<dbReference type="Pfam" id="PF11716">
    <property type="entry name" value="MDMPI_N"/>
    <property type="match status" value="1"/>
</dbReference>
<protein>
    <submittedName>
        <fullName evidence="2">TIGR03086 family metal-binding protein</fullName>
    </submittedName>
</protein>
<evidence type="ECO:0000313" key="2">
    <source>
        <dbReference type="EMBL" id="MEU3712809.1"/>
    </source>
</evidence>
<evidence type="ECO:0000313" key="3">
    <source>
        <dbReference type="Proteomes" id="UP001550853"/>
    </source>
</evidence>
<feature type="domain" description="Mycothiol-dependent maleylpyruvate isomerase metal-binding" evidence="1">
    <location>
        <begin position="9"/>
        <end position="131"/>
    </location>
</feature>
<comment type="caution">
    <text evidence="2">The sequence shown here is derived from an EMBL/GenBank/DDBJ whole genome shotgun (WGS) entry which is preliminary data.</text>
</comment>
<dbReference type="Gene3D" id="1.20.120.450">
    <property type="entry name" value="dinb family like domain"/>
    <property type="match status" value="1"/>
</dbReference>
<dbReference type="InterPro" id="IPR017517">
    <property type="entry name" value="Maleyloyr_isom"/>
</dbReference>
<proteinExistence type="predicted"/>
<dbReference type="Proteomes" id="UP001550853">
    <property type="component" value="Unassembled WGS sequence"/>
</dbReference>
<gene>
    <name evidence="2" type="ORF">AB0E61_22280</name>
</gene>
<dbReference type="EMBL" id="JBEZVI010000019">
    <property type="protein sequence ID" value="MEU3712809.1"/>
    <property type="molecule type" value="Genomic_DNA"/>
</dbReference>
<dbReference type="RefSeq" id="WP_030289601.1">
    <property type="nucleotide sequence ID" value="NZ_JBEZVI010000019.1"/>
</dbReference>
<dbReference type="InterPro" id="IPR034660">
    <property type="entry name" value="DinB/YfiT-like"/>
</dbReference>